<name>I4HG36_MICAE</name>
<dbReference type="AlphaFoldDB" id="I4HG36"/>
<dbReference type="HOGENOM" id="CLU_3272797_0_0_3"/>
<evidence type="ECO:0000313" key="1">
    <source>
        <dbReference type="EMBL" id="CCI21010.1"/>
    </source>
</evidence>
<comment type="caution">
    <text evidence="1">The sequence shown here is derived from an EMBL/GenBank/DDBJ whole genome shotgun (WGS) entry which is preliminary data.</text>
</comment>
<dbReference type="Proteomes" id="UP000004775">
    <property type="component" value="Unassembled WGS sequence"/>
</dbReference>
<organism evidence="1 2">
    <name type="scientific">Microcystis aeruginosa PCC 9809</name>
    <dbReference type="NCBI Taxonomy" id="1160285"/>
    <lineage>
        <taxon>Bacteria</taxon>
        <taxon>Bacillati</taxon>
        <taxon>Cyanobacteriota</taxon>
        <taxon>Cyanophyceae</taxon>
        <taxon>Oscillatoriophycideae</taxon>
        <taxon>Chroococcales</taxon>
        <taxon>Microcystaceae</taxon>
        <taxon>Microcystis</taxon>
    </lineage>
</organism>
<accession>I4HG36</accession>
<sequence length="41" mass="4482">MLLGLGASRRCISHLQEYRQSAIISNSYSGSHTCVAQLNLC</sequence>
<proteinExistence type="predicted"/>
<evidence type="ECO:0000313" key="2">
    <source>
        <dbReference type="Proteomes" id="UP000004775"/>
    </source>
</evidence>
<dbReference type="EMBL" id="CAIO01000004">
    <property type="protein sequence ID" value="CCI21010.1"/>
    <property type="molecule type" value="Genomic_DNA"/>
</dbReference>
<protein>
    <submittedName>
        <fullName evidence="1">Uncharacterized protein</fullName>
    </submittedName>
</protein>
<reference evidence="1 2" key="1">
    <citation type="submission" date="2012-04" db="EMBL/GenBank/DDBJ databases">
        <authorList>
            <person name="Genoscope - CEA"/>
        </authorList>
    </citation>
    <scope>NUCLEOTIDE SEQUENCE [LARGE SCALE GENOMIC DNA]</scope>
    <source>
        <strain evidence="1 2">9809</strain>
    </source>
</reference>
<gene>
    <name evidence="1" type="ORF">MICAH_1010005</name>
</gene>